<dbReference type="OrthoDB" id="136988at2"/>
<dbReference type="PANTHER" id="PTHR35205">
    <property type="entry name" value="NB-ARC AND TPR DOMAIN PROTEIN"/>
    <property type="match status" value="1"/>
</dbReference>
<dbReference type="RefSeq" id="WP_126557220.1">
    <property type="nucleotide sequence ID" value="NZ_BIFS01000002.1"/>
</dbReference>
<dbReference type="SUPFAM" id="SSF52200">
    <property type="entry name" value="Toll/Interleukin receptor TIR domain"/>
    <property type="match status" value="1"/>
</dbReference>
<dbReference type="Pfam" id="PF00931">
    <property type="entry name" value="NB-ARC"/>
    <property type="match status" value="1"/>
</dbReference>
<sequence>MPASPSQPLEIFISYAHRDKALLKELEKHLSNLKQQGLITSWQDHAIRAGDEWEKTIALHLETAEIIFLLISADFLASEYCTSVELARALERHRRHEARVIPVIVRPCDWQGSAFESLQCLPRNARPITSWEQRDEAFLDVVSGLRTIIDELHTQRTKTPTRQMILHNLPYERNLFFTGRDDVLDRLHTSFQTMQTTQAISGLGGIGKTQTAIEYAYRYQGEYSTILWTQADSREALLSSIDEIAQYLNLPERQEQNQPLLLQAVKLWLQTHKDWLLVLDNADDLSIMRDIIPTAPQGHILLTTRTQITGKTAHRVEIEQMADSEGLYFCCGGPRYSS</sequence>
<dbReference type="EMBL" id="BIFS01000002">
    <property type="protein sequence ID" value="GCE23896.1"/>
    <property type="molecule type" value="Genomic_DNA"/>
</dbReference>
<comment type="caution">
    <text evidence="2">The sequence shown here is derived from an EMBL/GenBank/DDBJ whole genome shotgun (WGS) entry which is preliminary data.</text>
</comment>
<dbReference type="GO" id="GO:0043531">
    <property type="term" value="F:ADP binding"/>
    <property type="evidence" value="ECO:0007669"/>
    <property type="project" value="InterPro"/>
</dbReference>
<dbReference type="InterPro" id="IPR027417">
    <property type="entry name" value="P-loop_NTPase"/>
</dbReference>
<keyword evidence="3" id="KW-1185">Reference proteome</keyword>
<evidence type="ECO:0000313" key="2">
    <source>
        <dbReference type="EMBL" id="GCE23896.1"/>
    </source>
</evidence>
<dbReference type="InterPro" id="IPR035897">
    <property type="entry name" value="Toll_tir_struct_dom_sf"/>
</dbReference>
<gene>
    <name evidence="2" type="ORF">KDK_76960</name>
</gene>
<dbReference type="SMART" id="SM00255">
    <property type="entry name" value="TIR"/>
    <property type="match status" value="1"/>
</dbReference>
<dbReference type="PROSITE" id="PS50104">
    <property type="entry name" value="TIR"/>
    <property type="match status" value="1"/>
</dbReference>
<dbReference type="SUPFAM" id="SSF52540">
    <property type="entry name" value="P-loop containing nucleoside triphosphate hydrolases"/>
    <property type="match status" value="1"/>
</dbReference>
<name>A0A402AXQ7_9CHLR</name>
<evidence type="ECO:0000313" key="3">
    <source>
        <dbReference type="Proteomes" id="UP000287188"/>
    </source>
</evidence>
<evidence type="ECO:0000259" key="1">
    <source>
        <dbReference type="PROSITE" id="PS50104"/>
    </source>
</evidence>
<dbReference type="Pfam" id="PF13676">
    <property type="entry name" value="TIR_2"/>
    <property type="match status" value="1"/>
</dbReference>
<dbReference type="AlphaFoldDB" id="A0A402AXQ7"/>
<dbReference type="PANTHER" id="PTHR35205:SF1">
    <property type="entry name" value="ZU5 DOMAIN-CONTAINING PROTEIN"/>
    <property type="match status" value="1"/>
</dbReference>
<dbReference type="GO" id="GO:0007165">
    <property type="term" value="P:signal transduction"/>
    <property type="evidence" value="ECO:0007669"/>
    <property type="project" value="InterPro"/>
</dbReference>
<reference evidence="3" key="1">
    <citation type="submission" date="2018-12" db="EMBL/GenBank/DDBJ databases">
        <title>Tengunoibacter tsumagoiensis gen. nov., sp. nov., Dictyobacter kobayashii sp. nov., D. alpinus sp. nov., and D. joshuensis sp. nov. and description of Dictyobacteraceae fam. nov. within the order Ktedonobacterales isolated from Tengu-no-mugimeshi.</title>
        <authorList>
            <person name="Wang C.M."/>
            <person name="Zheng Y."/>
            <person name="Sakai Y."/>
            <person name="Toyoda A."/>
            <person name="Minakuchi Y."/>
            <person name="Abe K."/>
            <person name="Yokota A."/>
            <person name="Yabe S."/>
        </authorList>
    </citation>
    <scope>NUCLEOTIDE SEQUENCE [LARGE SCALE GENOMIC DNA]</scope>
    <source>
        <strain evidence="3">Uno11</strain>
    </source>
</reference>
<dbReference type="Gene3D" id="3.40.50.300">
    <property type="entry name" value="P-loop containing nucleotide triphosphate hydrolases"/>
    <property type="match status" value="1"/>
</dbReference>
<proteinExistence type="predicted"/>
<dbReference type="InterPro" id="IPR002182">
    <property type="entry name" value="NB-ARC"/>
</dbReference>
<dbReference type="InterPro" id="IPR000157">
    <property type="entry name" value="TIR_dom"/>
</dbReference>
<dbReference type="Proteomes" id="UP000287188">
    <property type="component" value="Unassembled WGS sequence"/>
</dbReference>
<protein>
    <recommendedName>
        <fullName evidence="1">TIR domain-containing protein</fullName>
    </recommendedName>
</protein>
<organism evidence="2 3">
    <name type="scientific">Dictyobacter kobayashii</name>
    <dbReference type="NCBI Taxonomy" id="2014872"/>
    <lineage>
        <taxon>Bacteria</taxon>
        <taxon>Bacillati</taxon>
        <taxon>Chloroflexota</taxon>
        <taxon>Ktedonobacteria</taxon>
        <taxon>Ktedonobacterales</taxon>
        <taxon>Dictyobacteraceae</taxon>
        <taxon>Dictyobacter</taxon>
    </lineage>
</organism>
<dbReference type="Gene3D" id="3.40.50.10140">
    <property type="entry name" value="Toll/interleukin-1 receptor homology (TIR) domain"/>
    <property type="match status" value="1"/>
</dbReference>
<feature type="domain" description="TIR" evidence="1">
    <location>
        <begin position="7"/>
        <end position="149"/>
    </location>
</feature>
<accession>A0A402AXQ7</accession>